<keyword evidence="1" id="KW-1185">Reference proteome</keyword>
<protein>
    <submittedName>
        <fullName evidence="2">Uncharacterized protein</fullName>
    </submittedName>
</protein>
<dbReference type="WBParaSite" id="sdigi.contig20.g1750.t1">
    <property type="protein sequence ID" value="sdigi.contig20.g1750.t1"/>
    <property type="gene ID" value="sdigi.contig20.g1750"/>
</dbReference>
<dbReference type="Proteomes" id="UP000887581">
    <property type="component" value="Unplaced"/>
</dbReference>
<proteinExistence type="predicted"/>
<sequence length="37" mass="4009">MNTMAGNLQIVGRLKGQEPEDGTFVRTMYCGSYGVSP</sequence>
<evidence type="ECO:0000313" key="2">
    <source>
        <dbReference type="WBParaSite" id="sdigi.contig20.g1750.t1"/>
    </source>
</evidence>
<evidence type="ECO:0000313" key="1">
    <source>
        <dbReference type="Proteomes" id="UP000887581"/>
    </source>
</evidence>
<dbReference type="AlphaFoldDB" id="A0A915PNP7"/>
<reference evidence="2" key="1">
    <citation type="submission" date="2022-11" db="UniProtKB">
        <authorList>
            <consortium name="WormBaseParasite"/>
        </authorList>
    </citation>
    <scope>IDENTIFICATION</scope>
</reference>
<name>A0A915PNP7_9BILA</name>
<accession>A0A915PNP7</accession>
<organism evidence="1 2">
    <name type="scientific">Setaria digitata</name>
    <dbReference type="NCBI Taxonomy" id="48799"/>
    <lineage>
        <taxon>Eukaryota</taxon>
        <taxon>Metazoa</taxon>
        <taxon>Ecdysozoa</taxon>
        <taxon>Nematoda</taxon>
        <taxon>Chromadorea</taxon>
        <taxon>Rhabditida</taxon>
        <taxon>Spirurina</taxon>
        <taxon>Spiruromorpha</taxon>
        <taxon>Filarioidea</taxon>
        <taxon>Setariidae</taxon>
        <taxon>Setaria</taxon>
    </lineage>
</organism>